<keyword evidence="3" id="KW-0808">Transferase</keyword>
<dbReference type="Gene3D" id="3.30.40.10">
    <property type="entry name" value="Zinc/RING finger domain, C3HC4 (zinc finger)"/>
    <property type="match status" value="1"/>
</dbReference>
<keyword evidence="5" id="KW-0677">Repeat</keyword>
<keyword evidence="4" id="KW-0479">Metal-binding</keyword>
<evidence type="ECO:0000256" key="2">
    <source>
        <dbReference type="ARBA" id="ARBA00012251"/>
    </source>
</evidence>
<feature type="region of interest" description="Disordered" evidence="11">
    <location>
        <begin position="150"/>
        <end position="173"/>
    </location>
</feature>
<evidence type="ECO:0000256" key="11">
    <source>
        <dbReference type="SAM" id="MobiDB-lite"/>
    </source>
</evidence>
<organism evidence="15 16">
    <name type="scientific">Triangularia verruculosa</name>
    <dbReference type="NCBI Taxonomy" id="2587418"/>
    <lineage>
        <taxon>Eukaryota</taxon>
        <taxon>Fungi</taxon>
        <taxon>Dikarya</taxon>
        <taxon>Ascomycota</taxon>
        <taxon>Pezizomycotina</taxon>
        <taxon>Sordariomycetes</taxon>
        <taxon>Sordariomycetidae</taxon>
        <taxon>Sordariales</taxon>
        <taxon>Podosporaceae</taxon>
        <taxon>Triangularia</taxon>
    </lineage>
</organism>
<evidence type="ECO:0000256" key="1">
    <source>
        <dbReference type="ARBA" id="ARBA00001798"/>
    </source>
</evidence>
<dbReference type="PANTHER" id="PTHR11685">
    <property type="entry name" value="RBR FAMILY RING FINGER AND IBR DOMAIN-CONTAINING"/>
    <property type="match status" value="1"/>
</dbReference>
<evidence type="ECO:0000259" key="14">
    <source>
        <dbReference type="PROSITE" id="PS51873"/>
    </source>
</evidence>
<reference evidence="15" key="1">
    <citation type="journal article" date="2023" name="Mol. Phylogenet. Evol.">
        <title>Genome-scale phylogeny and comparative genomics of the fungal order Sordariales.</title>
        <authorList>
            <person name="Hensen N."/>
            <person name="Bonometti L."/>
            <person name="Westerberg I."/>
            <person name="Brannstrom I.O."/>
            <person name="Guillou S."/>
            <person name="Cros-Aarteil S."/>
            <person name="Calhoun S."/>
            <person name="Haridas S."/>
            <person name="Kuo A."/>
            <person name="Mondo S."/>
            <person name="Pangilinan J."/>
            <person name="Riley R."/>
            <person name="LaButti K."/>
            <person name="Andreopoulos B."/>
            <person name="Lipzen A."/>
            <person name="Chen C."/>
            <person name="Yan M."/>
            <person name="Daum C."/>
            <person name="Ng V."/>
            <person name="Clum A."/>
            <person name="Steindorff A."/>
            <person name="Ohm R.A."/>
            <person name="Martin F."/>
            <person name="Silar P."/>
            <person name="Natvig D.O."/>
            <person name="Lalanne C."/>
            <person name="Gautier V."/>
            <person name="Ament-Velasquez S.L."/>
            <person name="Kruys A."/>
            <person name="Hutchinson M.I."/>
            <person name="Powell A.J."/>
            <person name="Barry K."/>
            <person name="Miller A.N."/>
            <person name="Grigoriev I.V."/>
            <person name="Debuchy R."/>
            <person name="Gladieux P."/>
            <person name="Hiltunen Thoren M."/>
            <person name="Johannesson H."/>
        </authorList>
    </citation>
    <scope>NUCLEOTIDE SEQUENCE</scope>
    <source>
        <strain evidence="15">CBS 315.58</strain>
    </source>
</reference>
<feature type="compositionally biased region" description="Pro residues" evidence="11">
    <location>
        <begin position="273"/>
        <end position="286"/>
    </location>
</feature>
<dbReference type="Gene3D" id="1.20.120.1750">
    <property type="match status" value="1"/>
</dbReference>
<dbReference type="GO" id="GO:0061630">
    <property type="term" value="F:ubiquitin protein ligase activity"/>
    <property type="evidence" value="ECO:0007669"/>
    <property type="project" value="UniProtKB-EC"/>
</dbReference>
<dbReference type="GO" id="GO:0008270">
    <property type="term" value="F:zinc ion binding"/>
    <property type="evidence" value="ECO:0007669"/>
    <property type="project" value="UniProtKB-KW"/>
</dbReference>
<accession>A0AAN7AUE2</accession>
<feature type="coiled-coil region" evidence="10">
    <location>
        <begin position="773"/>
        <end position="800"/>
    </location>
</feature>
<keyword evidence="16" id="KW-1185">Reference proteome</keyword>
<dbReference type="GO" id="GO:0016567">
    <property type="term" value="P:protein ubiquitination"/>
    <property type="evidence" value="ECO:0007669"/>
    <property type="project" value="InterPro"/>
</dbReference>
<keyword evidence="6 9" id="KW-0863">Zinc-finger</keyword>
<evidence type="ECO:0000256" key="4">
    <source>
        <dbReference type="ARBA" id="ARBA00022723"/>
    </source>
</evidence>
<dbReference type="InterPro" id="IPR001841">
    <property type="entry name" value="Znf_RING"/>
</dbReference>
<protein>
    <recommendedName>
        <fullName evidence="2">RBR-type E3 ubiquitin transferase</fullName>
        <ecNumber evidence="2">2.3.2.31</ecNumber>
    </recommendedName>
</protein>
<keyword evidence="8" id="KW-0862">Zinc</keyword>
<dbReference type="InterPro" id="IPR031127">
    <property type="entry name" value="E3_UB_ligase_RBR"/>
</dbReference>
<dbReference type="EMBL" id="MU863955">
    <property type="protein sequence ID" value="KAK4197860.1"/>
    <property type="molecule type" value="Genomic_DNA"/>
</dbReference>
<keyword evidence="7" id="KW-0833">Ubl conjugation pathway</keyword>
<dbReference type="SUPFAM" id="SSF57850">
    <property type="entry name" value="RING/U-box"/>
    <property type="match status" value="2"/>
</dbReference>
<evidence type="ECO:0000256" key="7">
    <source>
        <dbReference type="ARBA" id="ARBA00022786"/>
    </source>
</evidence>
<comment type="catalytic activity">
    <reaction evidence="1">
        <text>[E2 ubiquitin-conjugating enzyme]-S-ubiquitinyl-L-cysteine + [acceptor protein]-L-lysine = [E2 ubiquitin-conjugating enzyme]-L-cysteine + [acceptor protein]-N(6)-ubiquitinyl-L-lysine.</text>
        <dbReference type="EC" id="2.3.2.31"/>
    </reaction>
</comment>
<keyword evidence="12" id="KW-0812">Transmembrane</keyword>
<evidence type="ECO:0000256" key="8">
    <source>
        <dbReference type="ARBA" id="ARBA00022833"/>
    </source>
</evidence>
<dbReference type="CDD" id="cd22584">
    <property type="entry name" value="Rcat_RBR_unk"/>
    <property type="match status" value="1"/>
</dbReference>
<dbReference type="Proteomes" id="UP001303160">
    <property type="component" value="Unassembled WGS sequence"/>
</dbReference>
<dbReference type="InterPro" id="IPR044066">
    <property type="entry name" value="TRIAD_supradom"/>
</dbReference>
<keyword evidence="12" id="KW-0472">Membrane</keyword>
<name>A0AAN7AUE2_9PEZI</name>
<dbReference type="AlphaFoldDB" id="A0AAN7AUE2"/>
<proteinExistence type="predicted"/>
<dbReference type="InterPro" id="IPR002867">
    <property type="entry name" value="IBR_dom"/>
</dbReference>
<feature type="compositionally biased region" description="Basic residues" evidence="11">
    <location>
        <begin position="319"/>
        <end position="329"/>
    </location>
</feature>
<sequence>MLSSKFFVLQGHQPKLSSAFLSLARYLRVHLPGPAIVSIIGFLRKEAVLAFLQTIGFVQGALRFIGVVLLAVLQAIVLTTIGHMMRTPIRQVPPPTNIAQDPQPTQQTMAREITKDEVPRTISKGVAEAWGDLKPYKSLNLKGKNKIALPELPERSDRSQQAQPSPPQPRHEGIDEEERFLADYPVPGALYSYPHGLKKKDIPGTISTIMRLSVDTVFERARLDKEAGIAFIPLVAQNNVDGGSMTEQEEEVPAGATEQTTEENEAPTENPIPDRPVPLPNDPPSPAAFSPSVSAENQSTQNGTHNGPQRPAVNPSRSWLRKVLSHRHSAPPESSIGERNKNRTVPASPSAFTRFIYKTILRSSDGAKQEFECTACFEPVKKGELVKAAVCGHVYCKPCFDQLVLIALQTEAQFPPKCCLNPFPCRTIAKYSSKSTKLLYTLKYAEYSANRVYCPFPDCGDWHDKRNISTNTVLRCKNGHDMCPNCHQKSHKRGNCPRDSDRARAEELFREEGWQKCYHCKAFVEHLGGCRHMTCNCGTSFCFVCGKRWKTCHCSDDQVNKIKQAAQTKRFKRNMREQWEARHNASSQQTIPKAPRRPDITISIDQTQPSSRLATLLSAIATHQLDVLTASHTRAAANLAESHTQSYNDLTEDHITTIRNLRANHNTQVKTLRKVDSAEYAAREKKYSHTAKALSKAGPSSEEALNRLHLERVEHRRMQKDVEARVAVLRAEQEGSVRDRQKTLGRERKDFEMTLAIEKREMEKRHEMEMEWMMLVCEERARLLRDLEEVQREAGVGENEG</sequence>
<dbReference type="PROSITE" id="PS50089">
    <property type="entry name" value="ZF_RING_2"/>
    <property type="match status" value="1"/>
</dbReference>
<evidence type="ECO:0000313" key="16">
    <source>
        <dbReference type="Proteomes" id="UP001303160"/>
    </source>
</evidence>
<feature type="region of interest" description="Disordered" evidence="11">
    <location>
        <begin position="244"/>
        <end position="344"/>
    </location>
</feature>
<dbReference type="Pfam" id="PF01485">
    <property type="entry name" value="IBR"/>
    <property type="match status" value="1"/>
</dbReference>
<feature type="domain" description="RING-type" evidence="13">
    <location>
        <begin position="373"/>
        <end position="418"/>
    </location>
</feature>
<evidence type="ECO:0000256" key="12">
    <source>
        <dbReference type="SAM" id="Phobius"/>
    </source>
</evidence>
<feature type="transmembrane region" description="Helical" evidence="12">
    <location>
        <begin position="64"/>
        <end position="85"/>
    </location>
</feature>
<keyword evidence="12" id="KW-1133">Transmembrane helix</keyword>
<evidence type="ECO:0000313" key="15">
    <source>
        <dbReference type="EMBL" id="KAK4197860.1"/>
    </source>
</evidence>
<gene>
    <name evidence="15" type="ORF">QBC40DRAFT_284739</name>
</gene>
<dbReference type="EC" id="2.3.2.31" evidence="2"/>
<dbReference type="CDD" id="cd20335">
    <property type="entry name" value="BRcat_RBR"/>
    <property type="match status" value="1"/>
</dbReference>
<evidence type="ECO:0000256" key="10">
    <source>
        <dbReference type="SAM" id="Coils"/>
    </source>
</evidence>
<feature type="domain" description="RING-type" evidence="14">
    <location>
        <begin position="369"/>
        <end position="572"/>
    </location>
</feature>
<evidence type="ECO:0000259" key="13">
    <source>
        <dbReference type="PROSITE" id="PS50089"/>
    </source>
</evidence>
<dbReference type="PROSITE" id="PS51873">
    <property type="entry name" value="TRIAD"/>
    <property type="match status" value="1"/>
</dbReference>
<keyword evidence="10" id="KW-0175">Coiled coil</keyword>
<reference evidence="15" key="2">
    <citation type="submission" date="2023-05" db="EMBL/GenBank/DDBJ databases">
        <authorList>
            <consortium name="Lawrence Berkeley National Laboratory"/>
            <person name="Steindorff A."/>
            <person name="Hensen N."/>
            <person name="Bonometti L."/>
            <person name="Westerberg I."/>
            <person name="Brannstrom I.O."/>
            <person name="Guillou S."/>
            <person name="Cros-Aarteil S."/>
            <person name="Calhoun S."/>
            <person name="Haridas S."/>
            <person name="Kuo A."/>
            <person name="Mondo S."/>
            <person name="Pangilinan J."/>
            <person name="Riley R."/>
            <person name="Labutti K."/>
            <person name="Andreopoulos B."/>
            <person name="Lipzen A."/>
            <person name="Chen C."/>
            <person name="Yanf M."/>
            <person name="Daum C."/>
            <person name="Ng V."/>
            <person name="Clum A."/>
            <person name="Ohm R."/>
            <person name="Martin F."/>
            <person name="Silar P."/>
            <person name="Natvig D."/>
            <person name="Lalanne C."/>
            <person name="Gautier V."/>
            <person name="Ament-Velasquez S.L."/>
            <person name="Kruys A."/>
            <person name="Hutchinson M.I."/>
            <person name="Powell A.J."/>
            <person name="Barry K."/>
            <person name="Miller A.N."/>
            <person name="Grigoriev I.V."/>
            <person name="Debuchy R."/>
            <person name="Gladieux P."/>
            <person name="Thoren M.H."/>
            <person name="Johannesson H."/>
        </authorList>
    </citation>
    <scope>NUCLEOTIDE SEQUENCE</scope>
    <source>
        <strain evidence="15">CBS 315.58</strain>
    </source>
</reference>
<evidence type="ECO:0000256" key="3">
    <source>
        <dbReference type="ARBA" id="ARBA00022679"/>
    </source>
</evidence>
<evidence type="ECO:0000256" key="5">
    <source>
        <dbReference type="ARBA" id="ARBA00022737"/>
    </source>
</evidence>
<comment type="caution">
    <text evidence="15">The sequence shown here is derived from an EMBL/GenBank/DDBJ whole genome shotgun (WGS) entry which is preliminary data.</text>
</comment>
<evidence type="ECO:0000256" key="9">
    <source>
        <dbReference type="PROSITE-ProRule" id="PRU00175"/>
    </source>
</evidence>
<evidence type="ECO:0000256" key="6">
    <source>
        <dbReference type="ARBA" id="ARBA00022771"/>
    </source>
</evidence>
<dbReference type="InterPro" id="IPR013083">
    <property type="entry name" value="Znf_RING/FYVE/PHD"/>
</dbReference>
<feature type="compositionally biased region" description="Polar residues" evidence="11">
    <location>
        <begin position="296"/>
        <end position="307"/>
    </location>
</feature>